<gene>
    <name evidence="2" type="ORF">NDU88_004813</name>
</gene>
<keyword evidence="3" id="KW-1185">Reference proteome</keyword>
<name>A0AAV7VK75_PLEWA</name>
<evidence type="ECO:0000313" key="2">
    <source>
        <dbReference type="EMBL" id="KAJ1200995.1"/>
    </source>
</evidence>
<feature type="compositionally biased region" description="Polar residues" evidence="1">
    <location>
        <begin position="19"/>
        <end position="28"/>
    </location>
</feature>
<dbReference type="AlphaFoldDB" id="A0AAV7VK75"/>
<dbReference type="Proteomes" id="UP001066276">
    <property type="component" value="Chromosome 2_1"/>
</dbReference>
<evidence type="ECO:0000256" key="1">
    <source>
        <dbReference type="SAM" id="MobiDB-lite"/>
    </source>
</evidence>
<feature type="region of interest" description="Disordered" evidence="1">
    <location>
        <begin position="1"/>
        <end position="139"/>
    </location>
</feature>
<dbReference type="EMBL" id="JANPWB010000003">
    <property type="protein sequence ID" value="KAJ1200995.1"/>
    <property type="molecule type" value="Genomic_DNA"/>
</dbReference>
<reference evidence="2" key="1">
    <citation type="journal article" date="2022" name="bioRxiv">
        <title>Sequencing and chromosome-scale assembly of the giantPleurodeles waltlgenome.</title>
        <authorList>
            <person name="Brown T."/>
            <person name="Elewa A."/>
            <person name="Iarovenko S."/>
            <person name="Subramanian E."/>
            <person name="Araus A.J."/>
            <person name="Petzold A."/>
            <person name="Susuki M."/>
            <person name="Suzuki K.-i.T."/>
            <person name="Hayashi T."/>
            <person name="Toyoda A."/>
            <person name="Oliveira C."/>
            <person name="Osipova E."/>
            <person name="Leigh N.D."/>
            <person name="Simon A."/>
            <person name="Yun M.H."/>
        </authorList>
    </citation>
    <scope>NUCLEOTIDE SEQUENCE</scope>
    <source>
        <strain evidence="2">20211129_DDA</strain>
        <tissue evidence="2">Liver</tissue>
    </source>
</reference>
<feature type="compositionally biased region" description="Basic and acidic residues" evidence="1">
    <location>
        <begin position="179"/>
        <end position="196"/>
    </location>
</feature>
<organism evidence="2 3">
    <name type="scientific">Pleurodeles waltl</name>
    <name type="common">Iberian ribbed newt</name>
    <dbReference type="NCBI Taxonomy" id="8319"/>
    <lineage>
        <taxon>Eukaryota</taxon>
        <taxon>Metazoa</taxon>
        <taxon>Chordata</taxon>
        <taxon>Craniata</taxon>
        <taxon>Vertebrata</taxon>
        <taxon>Euteleostomi</taxon>
        <taxon>Amphibia</taxon>
        <taxon>Batrachia</taxon>
        <taxon>Caudata</taxon>
        <taxon>Salamandroidea</taxon>
        <taxon>Salamandridae</taxon>
        <taxon>Pleurodelinae</taxon>
        <taxon>Pleurodeles</taxon>
    </lineage>
</organism>
<evidence type="ECO:0000313" key="3">
    <source>
        <dbReference type="Proteomes" id="UP001066276"/>
    </source>
</evidence>
<feature type="region of interest" description="Disordered" evidence="1">
    <location>
        <begin position="154"/>
        <end position="196"/>
    </location>
</feature>
<protein>
    <submittedName>
        <fullName evidence="2">Uncharacterized protein</fullName>
    </submittedName>
</protein>
<feature type="compositionally biased region" description="Basic residues" evidence="1">
    <location>
        <begin position="1"/>
        <end position="12"/>
    </location>
</feature>
<proteinExistence type="predicted"/>
<sequence length="196" mass="20863">MSHLHRSHRTSKPRGPPLSRNTQGNPEATDNPFAPGTQQPSPEPNRPARGSVPGSSLRAPRAKTHTAGHAQEEQSAPAAPHLLTQPVSRQCRPSKLGVAARGPSSCYSVPQARAGLRRGRSEHPSSARIRCHNVGAHRSPPAPVCIEELRCIRSAPRSKGGGPGDAPTRAAGRSPARNLDPEARQKHVELTKTPEP</sequence>
<comment type="caution">
    <text evidence="2">The sequence shown here is derived from an EMBL/GenBank/DDBJ whole genome shotgun (WGS) entry which is preliminary data.</text>
</comment>
<accession>A0AAV7VK75</accession>